<dbReference type="RefSeq" id="WP_016197459.1">
    <property type="nucleotide sequence ID" value="NZ_AQPN01000145.1"/>
</dbReference>
<dbReference type="OrthoDB" id="797956at2"/>
<dbReference type="STRING" id="1150600.ADIARSV_4241"/>
<dbReference type="AlphaFoldDB" id="R9GUY8"/>
<organism evidence="1 2">
    <name type="scientific">Arcticibacter svalbardensis MN12-7</name>
    <dbReference type="NCBI Taxonomy" id="1150600"/>
    <lineage>
        <taxon>Bacteria</taxon>
        <taxon>Pseudomonadati</taxon>
        <taxon>Bacteroidota</taxon>
        <taxon>Sphingobacteriia</taxon>
        <taxon>Sphingobacteriales</taxon>
        <taxon>Sphingobacteriaceae</taxon>
        <taxon>Arcticibacter</taxon>
    </lineage>
</organism>
<reference evidence="1 2" key="1">
    <citation type="journal article" date="2013" name="Genome Announc.">
        <title>Draft Genome Sequence of Arcticibacter svalbardensis Strain MN12-7T, a Member of the Family Sphingobacteriaceae Isolated from an Arctic Soil Sample.</title>
        <authorList>
            <person name="Shivaji S."/>
            <person name="Ara S."/>
            <person name="Prasad S."/>
            <person name="Manasa B.P."/>
            <person name="Begum Z."/>
            <person name="Singh A."/>
            <person name="Kumar Pinnaka A."/>
        </authorList>
    </citation>
    <scope>NUCLEOTIDE SEQUENCE [LARGE SCALE GENOMIC DNA]</scope>
    <source>
        <strain evidence="1 2">MN12-7</strain>
    </source>
</reference>
<protein>
    <submittedName>
        <fullName evidence="1">Uncharacterized protein</fullName>
    </submittedName>
</protein>
<evidence type="ECO:0000313" key="2">
    <source>
        <dbReference type="Proteomes" id="UP000014174"/>
    </source>
</evidence>
<keyword evidence="2" id="KW-1185">Reference proteome</keyword>
<dbReference type="Proteomes" id="UP000014174">
    <property type="component" value="Unassembled WGS sequence"/>
</dbReference>
<name>R9GUY8_9SPHI</name>
<evidence type="ECO:0000313" key="1">
    <source>
        <dbReference type="EMBL" id="EOR92729.1"/>
    </source>
</evidence>
<proteinExistence type="predicted"/>
<comment type="caution">
    <text evidence="1">The sequence shown here is derived from an EMBL/GenBank/DDBJ whole genome shotgun (WGS) entry which is preliminary data.</text>
</comment>
<gene>
    <name evidence="1" type="ORF">ADIARSV_4241</name>
</gene>
<accession>R9GUY8</accession>
<dbReference type="EMBL" id="AQPN01000145">
    <property type="protein sequence ID" value="EOR92729.1"/>
    <property type="molecule type" value="Genomic_DNA"/>
</dbReference>
<sequence length="64" mass="7384">MANEKISRVSTSIFTCHCCNSPLNYVQILNDDLRIQEDFFECQNCGTRIDSLMTEDEDVPAFFD</sequence>